<name>A0AAW0PP13_9GOBI</name>
<evidence type="ECO:0000256" key="3">
    <source>
        <dbReference type="ARBA" id="ARBA00022833"/>
    </source>
</evidence>
<dbReference type="GO" id="GO:0008270">
    <property type="term" value="F:zinc ion binding"/>
    <property type="evidence" value="ECO:0007669"/>
    <property type="project" value="UniProtKB-KW"/>
</dbReference>
<accession>A0AAW0PP13</accession>
<dbReference type="InterPro" id="IPR003877">
    <property type="entry name" value="SPRY_dom"/>
</dbReference>
<evidence type="ECO:0000256" key="6">
    <source>
        <dbReference type="SAM" id="MobiDB-lite"/>
    </source>
</evidence>
<dbReference type="CDD" id="cd13733">
    <property type="entry name" value="SPRY_PRY_C-I_1"/>
    <property type="match status" value="1"/>
</dbReference>
<evidence type="ECO:0000256" key="4">
    <source>
        <dbReference type="PROSITE-ProRule" id="PRU00024"/>
    </source>
</evidence>
<proteinExistence type="predicted"/>
<dbReference type="Pfam" id="PF00643">
    <property type="entry name" value="zf-B_box"/>
    <property type="match status" value="1"/>
</dbReference>
<dbReference type="Pfam" id="PF00622">
    <property type="entry name" value="SPRY"/>
    <property type="match status" value="1"/>
</dbReference>
<dbReference type="Pfam" id="PF13765">
    <property type="entry name" value="PRY"/>
    <property type="match status" value="1"/>
</dbReference>
<dbReference type="SMART" id="SM00589">
    <property type="entry name" value="PRY"/>
    <property type="match status" value="1"/>
</dbReference>
<dbReference type="Gene3D" id="2.60.120.920">
    <property type="match status" value="1"/>
</dbReference>
<dbReference type="Proteomes" id="UP001460270">
    <property type="component" value="Unassembled WGS sequence"/>
</dbReference>
<keyword evidence="3" id="KW-0862">Zinc</keyword>
<dbReference type="SUPFAM" id="SSF57845">
    <property type="entry name" value="B-box zinc-binding domain"/>
    <property type="match status" value="1"/>
</dbReference>
<dbReference type="SMART" id="SM00336">
    <property type="entry name" value="BBOX"/>
    <property type="match status" value="1"/>
</dbReference>
<organism evidence="9 10">
    <name type="scientific">Mugilogobius chulae</name>
    <name type="common">yellowstripe goby</name>
    <dbReference type="NCBI Taxonomy" id="88201"/>
    <lineage>
        <taxon>Eukaryota</taxon>
        <taxon>Metazoa</taxon>
        <taxon>Chordata</taxon>
        <taxon>Craniata</taxon>
        <taxon>Vertebrata</taxon>
        <taxon>Euteleostomi</taxon>
        <taxon>Actinopterygii</taxon>
        <taxon>Neopterygii</taxon>
        <taxon>Teleostei</taxon>
        <taxon>Neoteleostei</taxon>
        <taxon>Acanthomorphata</taxon>
        <taxon>Gobiaria</taxon>
        <taxon>Gobiiformes</taxon>
        <taxon>Gobioidei</taxon>
        <taxon>Gobiidae</taxon>
        <taxon>Gobionellinae</taxon>
        <taxon>Mugilogobius</taxon>
    </lineage>
</organism>
<gene>
    <name evidence="9" type="ORF">WMY93_006694</name>
</gene>
<evidence type="ECO:0000313" key="10">
    <source>
        <dbReference type="Proteomes" id="UP001460270"/>
    </source>
</evidence>
<dbReference type="GO" id="GO:0005737">
    <property type="term" value="C:cytoplasm"/>
    <property type="evidence" value="ECO:0007669"/>
    <property type="project" value="UniProtKB-ARBA"/>
</dbReference>
<dbReference type="PROSITE" id="PS50119">
    <property type="entry name" value="ZF_BBOX"/>
    <property type="match status" value="1"/>
</dbReference>
<keyword evidence="5" id="KW-0175">Coiled coil</keyword>
<dbReference type="InterPro" id="IPR000315">
    <property type="entry name" value="Znf_B-box"/>
</dbReference>
<dbReference type="Gene3D" id="3.30.160.60">
    <property type="entry name" value="Classic Zinc Finger"/>
    <property type="match status" value="1"/>
</dbReference>
<keyword evidence="1" id="KW-0479">Metal-binding</keyword>
<dbReference type="InterPro" id="IPR003879">
    <property type="entry name" value="Butyrophylin_SPRY"/>
</dbReference>
<dbReference type="PRINTS" id="PR01407">
    <property type="entry name" value="BUTYPHLNCDUF"/>
</dbReference>
<protein>
    <submittedName>
        <fullName evidence="9">Uncharacterized protein</fullName>
    </submittedName>
</protein>
<keyword evidence="10" id="KW-1185">Reference proteome</keyword>
<feature type="domain" description="B30.2/SPRY" evidence="8">
    <location>
        <begin position="302"/>
        <end position="497"/>
    </location>
</feature>
<evidence type="ECO:0000259" key="8">
    <source>
        <dbReference type="PROSITE" id="PS50188"/>
    </source>
</evidence>
<evidence type="ECO:0000313" key="9">
    <source>
        <dbReference type="EMBL" id="KAK7930299.1"/>
    </source>
</evidence>
<dbReference type="EMBL" id="JBBPFD010000004">
    <property type="protein sequence ID" value="KAK7930299.1"/>
    <property type="molecule type" value="Genomic_DNA"/>
</dbReference>
<comment type="caution">
    <text evidence="9">The sequence shown here is derived from an EMBL/GenBank/DDBJ whole genome shotgun (WGS) entry which is preliminary data.</text>
</comment>
<dbReference type="InterPro" id="IPR051051">
    <property type="entry name" value="E3_ubiq-ligase_TRIM/RNF"/>
</dbReference>
<dbReference type="PROSITE" id="PS50188">
    <property type="entry name" value="B302_SPRY"/>
    <property type="match status" value="1"/>
</dbReference>
<dbReference type="CDD" id="cd19769">
    <property type="entry name" value="Bbox2_TRIM16-like"/>
    <property type="match status" value="1"/>
</dbReference>
<dbReference type="Gene3D" id="4.10.830.40">
    <property type="match status" value="1"/>
</dbReference>
<feature type="domain" description="B box-type" evidence="7">
    <location>
        <begin position="102"/>
        <end position="143"/>
    </location>
</feature>
<dbReference type="InterPro" id="IPR013320">
    <property type="entry name" value="ConA-like_dom_sf"/>
</dbReference>
<dbReference type="SMART" id="SM00449">
    <property type="entry name" value="SPRY"/>
    <property type="match status" value="1"/>
</dbReference>
<dbReference type="SUPFAM" id="SSF49899">
    <property type="entry name" value="Concanavalin A-like lectins/glucanases"/>
    <property type="match status" value="1"/>
</dbReference>
<keyword evidence="2 4" id="KW-0863">Zinc-finger</keyword>
<dbReference type="PANTHER" id="PTHR25465:SF32">
    <property type="entry name" value="BLOODTHIRSTY-RELATED GENE FAMILY, MEMBER 16 ISOFORM X1-RELATED"/>
    <property type="match status" value="1"/>
</dbReference>
<feature type="compositionally biased region" description="Basic and acidic residues" evidence="6">
    <location>
        <begin position="30"/>
        <end position="40"/>
    </location>
</feature>
<dbReference type="InterPro" id="IPR001870">
    <property type="entry name" value="B30.2/SPRY"/>
</dbReference>
<dbReference type="AlphaFoldDB" id="A0AAW0PP13"/>
<dbReference type="InterPro" id="IPR043136">
    <property type="entry name" value="B30.2/SPRY_sf"/>
</dbReference>
<sequence length="497" mass="56818">MSSQSSSLYMASTRSQGKNKDTKTNNTKPKLRDQRDQTEGKRKRKRSDSMDFVQCDYCSEPKLKALKSCLVCQCSFCEKHLQPHLTDSGLKTHQLMEPVENLKNRLCPEHQRPLELFCDTDEKLVCIMCIPAVEHQNHKFVHLEEAYKRRKSSLLSVQNQNQHMVKERKQKLQEIQRRLKLSDTEVDIEKLVGLQVFTALVESVQRHQELFLEELQEKKLLSHERANEMMQQLEQEICELQKSSTEAEELSRSQDPLHFLQHCPELTPPAGLKDWSSVSFEEERCEGSVVRGLQELETSLSEEIKPHYEAELRRVQKFAVDVTLDPDTACPGLVVSEDLKQVHDTDVKKVTDSPLRFTNCLAVVGKQSFSSGKFYFEVQVKGKTSWALGVAQESVERQGETFTDPEHGFWCIALKNPNQYFACTDLARVRLSPARAPQKVGVFVDYGKGLVSFYDADSADCLYSFRGYCFKEKLFPHFSPGNNREGSNSAPLVITAV</sequence>
<dbReference type="PANTHER" id="PTHR25465">
    <property type="entry name" value="B-BOX DOMAIN CONTAINING"/>
    <property type="match status" value="1"/>
</dbReference>
<dbReference type="InterPro" id="IPR006574">
    <property type="entry name" value="PRY"/>
</dbReference>
<dbReference type="FunFam" id="2.60.120.920:FF:000004">
    <property type="entry name" value="Butyrophilin subfamily 1 member A1"/>
    <property type="match status" value="1"/>
</dbReference>
<evidence type="ECO:0000256" key="5">
    <source>
        <dbReference type="SAM" id="Coils"/>
    </source>
</evidence>
<evidence type="ECO:0000256" key="2">
    <source>
        <dbReference type="ARBA" id="ARBA00022771"/>
    </source>
</evidence>
<dbReference type="InterPro" id="IPR058030">
    <property type="entry name" value="TRIM8/14/16/25/29/45/65_CC"/>
</dbReference>
<reference evidence="10" key="1">
    <citation type="submission" date="2024-04" db="EMBL/GenBank/DDBJ databases">
        <title>Salinicola lusitanus LLJ914,a marine bacterium isolated from the Okinawa Trough.</title>
        <authorList>
            <person name="Li J."/>
        </authorList>
    </citation>
    <scope>NUCLEOTIDE SEQUENCE [LARGE SCALE GENOMIC DNA]</scope>
</reference>
<feature type="region of interest" description="Disordered" evidence="6">
    <location>
        <begin position="1"/>
        <end position="45"/>
    </location>
</feature>
<feature type="coiled-coil region" evidence="5">
    <location>
        <begin position="212"/>
        <end position="253"/>
    </location>
</feature>
<evidence type="ECO:0000259" key="7">
    <source>
        <dbReference type="PROSITE" id="PS50119"/>
    </source>
</evidence>
<dbReference type="Pfam" id="PF25600">
    <property type="entry name" value="TRIM_CC"/>
    <property type="match status" value="1"/>
</dbReference>
<evidence type="ECO:0000256" key="1">
    <source>
        <dbReference type="ARBA" id="ARBA00022723"/>
    </source>
</evidence>